<organism evidence="1 2">
    <name type="scientific">Puccinia graminis f. sp. tritici</name>
    <dbReference type="NCBI Taxonomy" id="56615"/>
    <lineage>
        <taxon>Eukaryota</taxon>
        <taxon>Fungi</taxon>
        <taxon>Dikarya</taxon>
        <taxon>Basidiomycota</taxon>
        <taxon>Pucciniomycotina</taxon>
        <taxon>Pucciniomycetes</taxon>
        <taxon>Pucciniales</taxon>
        <taxon>Pucciniaceae</taxon>
        <taxon>Puccinia</taxon>
    </lineage>
</organism>
<name>A0A5B0QN75_PUCGR</name>
<reference evidence="1 2" key="1">
    <citation type="submission" date="2019-05" db="EMBL/GenBank/DDBJ databases">
        <title>Emergence of the Ug99 lineage of the wheat stem rust pathogen through somatic hybridization.</title>
        <authorList>
            <person name="Li F."/>
            <person name="Upadhyaya N.M."/>
            <person name="Sperschneider J."/>
            <person name="Matny O."/>
            <person name="Nguyen-Phuc H."/>
            <person name="Mago R."/>
            <person name="Raley C."/>
            <person name="Miller M.E."/>
            <person name="Silverstein K.A.T."/>
            <person name="Henningsen E."/>
            <person name="Hirsch C.D."/>
            <person name="Visser B."/>
            <person name="Pretorius Z.A."/>
            <person name="Steffenson B.J."/>
            <person name="Schwessinger B."/>
            <person name="Dodds P.N."/>
            <person name="Figueroa M."/>
        </authorList>
    </citation>
    <scope>NUCLEOTIDE SEQUENCE [LARGE SCALE GENOMIC DNA]</scope>
    <source>
        <strain evidence="1">21-0</strain>
    </source>
</reference>
<keyword evidence="2" id="KW-1185">Reference proteome</keyword>
<dbReference type="Proteomes" id="UP000324748">
    <property type="component" value="Unassembled WGS sequence"/>
</dbReference>
<comment type="caution">
    <text evidence="1">The sequence shown here is derived from an EMBL/GenBank/DDBJ whole genome shotgun (WGS) entry which is preliminary data.</text>
</comment>
<protein>
    <submittedName>
        <fullName evidence="1">Uncharacterized protein</fullName>
    </submittedName>
</protein>
<gene>
    <name evidence="1" type="ORF">PGT21_020898</name>
</gene>
<dbReference type="EMBL" id="VSWC01000014">
    <property type="protein sequence ID" value="KAA1114737.1"/>
    <property type="molecule type" value="Genomic_DNA"/>
</dbReference>
<dbReference type="AlphaFoldDB" id="A0A5B0QN75"/>
<evidence type="ECO:0000313" key="1">
    <source>
        <dbReference type="EMBL" id="KAA1114737.1"/>
    </source>
</evidence>
<evidence type="ECO:0000313" key="2">
    <source>
        <dbReference type="Proteomes" id="UP000324748"/>
    </source>
</evidence>
<sequence>MAQHCRTGITTIPEMLLNPQTSEIVREEAKCKPVKGLSIIDGQCVNQSPVWCSPHHNITAYLETLDSRSQDP</sequence>
<proteinExistence type="predicted"/>
<accession>A0A5B0QN75</accession>